<protein>
    <recommendedName>
        <fullName evidence="3">Cytidyltransferase-like domain-containing protein</fullName>
    </recommendedName>
</protein>
<dbReference type="EMBL" id="LCNT01000008">
    <property type="protein sequence ID" value="KKU60669.1"/>
    <property type="molecule type" value="Genomic_DNA"/>
</dbReference>
<reference evidence="4 5" key="1">
    <citation type="journal article" date="2015" name="Nature">
        <title>rRNA introns, odd ribosomes, and small enigmatic genomes across a large radiation of phyla.</title>
        <authorList>
            <person name="Brown C.T."/>
            <person name="Hug L.A."/>
            <person name="Thomas B.C."/>
            <person name="Sharon I."/>
            <person name="Castelle C.J."/>
            <person name="Singh A."/>
            <person name="Wilkins M.J."/>
            <person name="Williams K.H."/>
            <person name="Banfield J.F."/>
        </authorList>
    </citation>
    <scope>NUCLEOTIDE SEQUENCE [LARGE SCALE GENOMIC DNA]</scope>
</reference>
<proteinExistence type="inferred from homology"/>
<keyword evidence="2" id="KW-0342">GTP-binding</keyword>
<dbReference type="GO" id="GO:0016301">
    <property type="term" value="F:kinase activity"/>
    <property type="evidence" value="ECO:0007669"/>
    <property type="project" value="InterPro"/>
</dbReference>
<evidence type="ECO:0000313" key="5">
    <source>
        <dbReference type="Proteomes" id="UP000033860"/>
    </source>
</evidence>
<evidence type="ECO:0000259" key="3">
    <source>
        <dbReference type="Pfam" id="PF01467"/>
    </source>
</evidence>
<dbReference type="PATRIC" id="fig|1618371.3.peg.1050"/>
<dbReference type="Gene3D" id="3.40.50.620">
    <property type="entry name" value="HUPs"/>
    <property type="match status" value="1"/>
</dbReference>
<dbReference type="AlphaFoldDB" id="A0A0G1RTQ2"/>
<comment type="caution">
    <text evidence="4">The sequence shown here is derived from an EMBL/GenBank/DDBJ whole genome shotgun (WGS) entry which is preliminary data.</text>
</comment>
<dbReference type="InterPro" id="IPR007164">
    <property type="entry name" value="GTP-dep_dephospho-CoA_kin"/>
</dbReference>
<organism evidence="4 5">
    <name type="scientific">Candidatus Beckwithbacteria bacterium GW2011_GWB1_47_15</name>
    <dbReference type="NCBI Taxonomy" id="1618371"/>
    <lineage>
        <taxon>Bacteria</taxon>
        <taxon>Candidatus Beckwithiibacteriota</taxon>
    </lineage>
</organism>
<dbReference type="SUPFAM" id="SSF52374">
    <property type="entry name" value="Nucleotidylyl transferase"/>
    <property type="match status" value="1"/>
</dbReference>
<evidence type="ECO:0000313" key="4">
    <source>
        <dbReference type="EMBL" id="KKU60669.1"/>
    </source>
</evidence>
<gene>
    <name evidence="4" type="ORF">UX85_C0008G0043</name>
</gene>
<dbReference type="PANTHER" id="PTHR40732:SF1">
    <property type="entry name" value="GTP-DEPENDENT DEPHOSPHO-COA KINASE"/>
    <property type="match status" value="1"/>
</dbReference>
<dbReference type="Proteomes" id="UP000033860">
    <property type="component" value="Unassembled WGS sequence"/>
</dbReference>
<dbReference type="Pfam" id="PF04019">
    <property type="entry name" value="DUF359"/>
    <property type="match status" value="1"/>
</dbReference>
<accession>A0A0G1RTQ2</accession>
<dbReference type="PANTHER" id="PTHR40732">
    <property type="entry name" value="UPF0218 PROTEIN TK1697"/>
    <property type="match status" value="1"/>
</dbReference>
<dbReference type="InterPro" id="IPR004821">
    <property type="entry name" value="Cyt_trans-like"/>
</dbReference>
<keyword evidence="1" id="KW-0547">Nucleotide-binding</keyword>
<dbReference type="GO" id="GO:0005525">
    <property type="term" value="F:GTP binding"/>
    <property type="evidence" value="ECO:0007669"/>
    <property type="project" value="UniProtKB-KW"/>
</dbReference>
<name>A0A0G1RTQ2_9BACT</name>
<evidence type="ECO:0000256" key="2">
    <source>
        <dbReference type="ARBA" id="ARBA00023134"/>
    </source>
</evidence>
<dbReference type="GO" id="GO:0015937">
    <property type="term" value="P:coenzyme A biosynthetic process"/>
    <property type="evidence" value="ECO:0007669"/>
    <property type="project" value="InterPro"/>
</dbReference>
<dbReference type="HAMAP" id="MF_00590">
    <property type="entry name" value="Dephospho_CoA_kinase_GTP_dep"/>
    <property type="match status" value="1"/>
</dbReference>
<sequence>MRFRHAVVAGTFDHLHLGHQRLLSAAAENANLVSCGLTESKLSQQKFLAGLIQTPASRRQTLSRFLTRLTNRYTIFDLKDELEPAASGNFDAIIASTDTANQVEIINGLRRQRHLKSLKPVIIDLVKSSDKKILSSSRIRQGQVSRAGLAYGQIFSRRPLYLPKNLRPSLKKPFSRLLTSRQVRLKLTASRPFLTISVGDIATMSLISHGFKPNLTVVDLKTQRQQIFTSLASLGLNSWPRLTAANPPGSITWRLTQKLLESLEQLTYQPGHRVILVDGEEDLAVLPAVLLAPLTSVVIYGQPHQGLVYIKVTERAKAKAARFIQKFI</sequence>
<feature type="domain" description="Cytidyltransferase-like" evidence="3">
    <location>
        <begin position="8"/>
        <end position="141"/>
    </location>
</feature>
<dbReference type="Pfam" id="PF01467">
    <property type="entry name" value="CTP_transf_like"/>
    <property type="match status" value="1"/>
</dbReference>
<dbReference type="NCBIfam" id="NF001985">
    <property type="entry name" value="PRK00777.1"/>
    <property type="match status" value="1"/>
</dbReference>
<evidence type="ECO:0000256" key="1">
    <source>
        <dbReference type="ARBA" id="ARBA00022741"/>
    </source>
</evidence>
<dbReference type="InterPro" id="IPR014729">
    <property type="entry name" value="Rossmann-like_a/b/a_fold"/>
</dbReference>